<dbReference type="GO" id="GO:0000155">
    <property type="term" value="F:phosphorelay sensor kinase activity"/>
    <property type="evidence" value="ECO:0007669"/>
    <property type="project" value="InterPro"/>
</dbReference>
<dbReference type="AlphaFoldDB" id="A0A4R2KWW2"/>
<dbReference type="Pfam" id="PF13426">
    <property type="entry name" value="PAS_9"/>
    <property type="match status" value="1"/>
</dbReference>
<dbReference type="InterPro" id="IPR000700">
    <property type="entry name" value="PAS-assoc_C"/>
</dbReference>
<name>A0A4R2KWW2_9GAMM</name>
<keyword evidence="5" id="KW-0597">Phosphoprotein</keyword>
<dbReference type="NCBIfam" id="TIGR00229">
    <property type="entry name" value="sensory_box"/>
    <property type="match status" value="1"/>
</dbReference>
<accession>A0A4R2KWW2</accession>
<dbReference type="CDD" id="cd00130">
    <property type="entry name" value="PAS"/>
    <property type="match status" value="1"/>
</dbReference>
<feature type="transmembrane region" description="Helical" evidence="11">
    <location>
        <begin position="159"/>
        <end position="182"/>
    </location>
</feature>
<evidence type="ECO:0000259" key="13">
    <source>
        <dbReference type="PROSITE" id="PS50113"/>
    </source>
</evidence>
<dbReference type="PROSITE" id="PS50113">
    <property type="entry name" value="PAC"/>
    <property type="match status" value="1"/>
</dbReference>
<keyword evidence="7 11" id="KW-0812">Transmembrane</keyword>
<dbReference type="Pfam" id="PF07694">
    <property type="entry name" value="5TM-5TMR_LYT"/>
    <property type="match status" value="1"/>
</dbReference>
<dbReference type="InterPro" id="IPR013655">
    <property type="entry name" value="PAS_fold_3"/>
</dbReference>
<comment type="caution">
    <text evidence="14">The sequence shown here is derived from an EMBL/GenBank/DDBJ whole genome shotgun (WGS) entry which is preliminary data.</text>
</comment>
<reference evidence="14 15" key="1">
    <citation type="submission" date="2019-03" db="EMBL/GenBank/DDBJ databases">
        <title>Genomic Encyclopedia of Type Strains, Phase IV (KMG-IV): sequencing the most valuable type-strain genomes for metagenomic binning, comparative biology and taxonomic classification.</title>
        <authorList>
            <person name="Goeker M."/>
        </authorList>
    </citation>
    <scope>NUCLEOTIDE SEQUENCE [LARGE SCALE GENOMIC DNA]</scope>
    <source>
        <strain evidence="14 15">DSM 23344</strain>
    </source>
</reference>
<feature type="transmembrane region" description="Helical" evidence="11">
    <location>
        <begin position="34"/>
        <end position="55"/>
    </location>
</feature>
<dbReference type="OrthoDB" id="8573350at2"/>
<evidence type="ECO:0000256" key="4">
    <source>
        <dbReference type="ARBA" id="ARBA00022475"/>
    </source>
</evidence>
<evidence type="ECO:0000256" key="10">
    <source>
        <dbReference type="ARBA" id="ARBA00023136"/>
    </source>
</evidence>
<feature type="domain" description="PAS" evidence="12">
    <location>
        <begin position="384"/>
        <end position="430"/>
    </location>
</feature>
<keyword evidence="15" id="KW-1185">Reference proteome</keyword>
<feature type="transmembrane region" description="Helical" evidence="11">
    <location>
        <begin position="67"/>
        <end position="93"/>
    </location>
</feature>
<comment type="subcellular location">
    <subcellularLocation>
        <location evidence="2">Cell membrane</location>
        <topology evidence="2">Multi-pass membrane protein</topology>
    </subcellularLocation>
</comment>
<feature type="transmembrane region" description="Helical" evidence="11">
    <location>
        <begin position="133"/>
        <end position="153"/>
    </location>
</feature>
<evidence type="ECO:0000256" key="11">
    <source>
        <dbReference type="SAM" id="Phobius"/>
    </source>
</evidence>
<dbReference type="PROSITE" id="PS50112">
    <property type="entry name" value="PAS"/>
    <property type="match status" value="1"/>
</dbReference>
<proteinExistence type="predicted"/>
<dbReference type="InterPro" id="IPR001610">
    <property type="entry name" value="PAC"/>
</dbReference>
<dbReference type="PANTHER" id="PTHR43304:SF1">
    <property type="entry name" value="PAC DOMAIN-CONTAINING PROTEIN"/>
    <property type="match status" value="1"/>
</dbReference>
<keyword evidence="6" id="KW-0808">Transferase</keyword>
<dbReference type="InterPro" id="IPR029016">
    <property type="entry name" value="GAF-like_dom_sf"/>
</dbReference>
<feature type="transmembrane region" description="Helical" evidence="11">
    <location>
        <begin position="99"/>
        <end position="121"/>
    </location>
</feature>
<evidence type="ECO:0000256" key="6">
    <source>
        <dbReference type="ARBA" id="ARBA00022679"/>
    </source>
</evidence>
<evidence type="ECO:0000256" key="1">
    <source>
        <dbReference type="ARBA" id="ARBA00000085"/>
    </source>
</evidence>
<evidence type="ECO:0000313" key="14">
    <source>
        <dbReference type="EMBL" id="TCO74728.1"/>
    </source>
</evidence>
<keyword evidence="8" id="KW-0418">Kinase</keyword>
<dbReference type="EC" id="2.7.13.3" evidence="3"/>
<dbReference type="Pfam" id="PF13185">
    <property type="entry name" value="GAF_2"/>
    <property type="match status" value="1"/>
</dbReference>
<dbReference type="SMART" id="SM00065">
    <property type="entry name" value="GAF"/>
    <property type="match status" value="1"/>
</dbReference>
<dbReference type="SMART" id="SM00091">
    <property type="entry name" value="PAS"/>
    <property type="match status" value="1"/>
</dbReference>
<keyword evidence="10 11" id="KW-0472">Membrane</keyword>
<evidence type="ECO:0000256" key="9">
    <source>
        <dbReference type="ARBA" id="ARBA00022989"/>
    </source>
</evidence>
<dbReference type="SMART" id="SM00086">
    <property type="entry name" value="PAC"/>
    <property type="match status" value="1"/>
</dbReference>
<dbReference type="InterPro" id="IPR035965">
    <property type="entry name" value="PAS-like_dom_sf"/>
</dbReference>
<organism evidence="14 15">
    <name type="scientific">Chromatocurvus halotolerans</name>
    <dbReference type="NCBI Taxonomy" id="1132028"/>
    <lineage>
        <taxon>Bacteria</taxon>
        <taxon>Pseudomonadati</taxon>
        <taxon>Pseudomonadota</taxon>
        <taxon>Gammaproteobacteria</taxon>
        <taxon>Cellvibrionales</taxon>
        <taxon>Halieaceae</taxon>
        <taxon>Chromatocurvus</taxon>
    </lineage>
</organism>
<evidence type="ECO:0000256" key="2">
    <source>
        <dbReference type="ARBA" id="ARBA00004651"/>
    </source>
</evidence>
<dbReference type="Pfam" id="PF08447">
    <property type="entry name" value="PAS_3"/>
    <property type="match status" value="1"/>
</dbReference>
<dbReference type="RefSeq" id="WP_117318801.1">
    <property type="nucleotide sequence ID" value="NZ_QQSW01000015.1"/>
</dbReference>
<comment type="catalytic activity">
    <reaction evidence="1">
        <text>ATP + protein L-histidine = ADP + protein N-phospho-L-histidine.</text>
        <dbReference type="EC" id="2.7.13.3"/>
    </reaction>
</comment>
<dbReference type="InterPro" id="IPR003018">
    <property type="entry name" value="GAF"/>
</dbReference>
<evidence type="ECO:0000256" key="5">
    <source>
        <dbReference type="ARBA" id="ARBA00022553"/>
    </source>
</evidence>
<sequence length="677" mass="74780">MFLTLAQNVGLILAAALMQRFIRDRWPASSRRGQVMSGLLFGAAAVMAMSLAYTLQSGVIFDARTVVLSTGALIGGVLVGAVSGIIAIAYRVFIVGGVGTWVGVAVIVTAIAVGCVARYACRGRVAALRYWQLLALGLAVHVLGVLWFALLPVDYLNDIVLGLAPVYVPLLTVATLVMALILRELDAIRDYERSLLESRARVQYLFENAGVAIYDEDLTDLLKALSALRDSGVSDIRRYLAEWPDEIDHLASLIRVVQVNPAAVALFAVKSRTELLGSVHHFFSDDARRMFVDELEAFWTGQDAFQSEATFIRSDGSSVDAVIAMPIPQTPEAARHVPVSLLDMTSVRGKERELQRQKQRLEEVIWGTDAGTWEWNIVTGETVFNERWANIVGYTLEELSPTTIETWTRLAHPEDLERSNEALSRVFSRETTAYECDARMRHRNGEWVWVLDRGIVVEWDADGHPLRMSGTHIDITARKRAEGRAAHLAGLRDALLRCHAELLSADGEDDLFSRTAETLVKERHYALVWVGIPREDTRKRIEPVAAAGEAVRYMDGFEALWSDSPLGAGPAGQVVRSGQPLVIRDLAGEDAFMPWADRAALQGLRTMMVAPVARDDHERPAVLCLYSRSGDAFDDDEQALVLQFSRSLALAWRSLRLQEERLRAGGAGRPGRAVIDT</sequence>
<dbReference type="SUPFAM" id="SSF55781">
    <property type="entry name" value="GAF domain-like"/>
    <property type="match status" value="1"/>
</dbReference>
<dbReference type="GO" id="GO:0071555">
    <property type="term" value="P:cell wall organization"/>
    <property type="evidence" value="ECO:0007669"/>
    <property type="project" value="InterPro"/>
</dbReference>
<keyword evidence="4" id="KW-1003">Cell membrane</keyword>
<dbReference type="EMBL" id="SLWX01000012">
    <property type="protein sequence ID" value="TCO74728.1"/>
    <property type="molecule type" value="Genomic_DNA"/>
</dbReference>
<evidence type="ECO:0000256" key="3">
    <source>
        <dbReference type="ARBA" id="ARBA00012438"/>
    </source>
</evidence>
<dbReference type="GO" id="GO:0005886">
    <property type="term" value="C:plasma membrane"/>
    <property type="evidence" value="ECO:0007669"/>
    <property type="project" value="UniProtKB-SubCell"/>
</dbReference>
<evidence type="ECO:0000313" key="15">
    <source>
        <dbReference type="Proteomes" id="UP000294980"/>
    </source>
</evidence>
<dbReference type="InterPro" id="IPR011620">
    <property type="entry name" value="Sig_transdc_His_kinase_LytS_TM"/>
</dbReference>
<protein>
    <recommendedName>
        <fullName evidence="3">histidine kinase</fullName>
        <ecNumber evidence="3">2.7.13.3</ecNumber>
    </recommendedName>
</protein>
<dbReference type="Gene3D" id="3.30.450.20">
    <property type="entry name" value="PAS domain"/>
    <property type="match status" value="2"/>
</dbReference>
<dbReference type="InterPro" id="IPR000014">
    <property type="entry name" value="PAS"/>
</dbReference>
<dbReference type="SUPFAM" id="SSF55785">
    <property type="entry name" value="PYP-like sensor domain (PAS domain)"/>
    <property type="match status" value="2"/>
</dbReference>
<evidence type="ECO:0000256" key="7">
    <source>
        <dbReference type="ARBA" id="ARBA00022692"/>
    </source>
</evidence>
<gene>
    <name evidence="14" type="ORF">EV688_11288</name>
</gene>
<dbReference type="InterPro" id="IPR052162">
    <property type="entry name" value="Sensor_kinase/Photoreceptor"/>
</dbReference>
<evidence type="ECO:0000259" key="12">
    <source>
        <dbReference type="PROSITE" id="PS50112"/>
    </source>
</evidence>
<dbReference type="Proteomes" id="UP000294980">
    <property type="component" value="Unassembled WGS sequence"/>
</dbReference>
<dbReference type="Gene3D" id="3.30.450.40">
    <property type="match status" value="1"/>
</dbReference>
<keyword evidence="9 11" id="KW-1133">Transmembrane helix</keyword>
<dbReference type="PANTHER" id="PTHR43304">
    <property type="entry name" value="PHYTOCHROME-LIKE PROTEIN CPH1"/>
    <property type="match status" value="1"/>
</dbReference>
<evidence type="ECO:0000256" key="8">
    <source>
        <dbReference type="ARBA" id="ARBA00022777"/>
    </source>
</evidence>
<feature type="domain" description="PAC" evidence="13">
    <location>
        <begin position="434"/>
        <end position="487"/>
    </location>
</feature>